<sequence length="92" mass="10784">MLQLLYTFIQIIQPILVPICFTVAWTFVLMLGWTMFSAIRDTTKKAQTMHQIPCSNCQYFTNDYRLKCTVNPHYANTEGAINCKDYHSISYY</sequence>
<name>A0A401IFL7_APHSA</name>
<keyword evidence="1" id="KW-0472">Membrane</keyword>
<dbReference type="EMBL" id="BDQK01000006">
    <property type="protein sequence ID" value="GBF80087.1"/>
    <property type="molecule type" value="Genomic_DNA"/>
</dbReference>
<keyword evidence="1" id="KW-1133">Transmembrane helix</keyword>
<evidence type="ECO:0000256" key="1">
    <source>
        <dbReference type="SAM" id="Phobius"/>
    </source>
</evidence>
<keyword evidence="3" id="KW-1185">Reference proteome</keyword>
<gene>
    <name evidence="2" type="ORF">AsFPU1_1488</name>
</gene>
<dbReference type="OrthoDB" id="514667at2"/>
<feature type="transmembrane region" description="Helical" evidence="1">
    <location>
        <begin position="15"/>
        <end position="39"/>
    </location>
</feature>
<dbReference type="RefSeq" id="WP_124978259.1">
    <property type="nucleotide sequence ID" value="NZ_BDQK01000006.1"/>
</dbReference>
<accession>A0A401IFL7</accession>
<comment type="caution">
    <text evidence="2">The sequence shown here is derived from an EMBL/GenBank/DDBJ whole genome shotgun (WGS) entry which is preliminary data.</text>
</comment>
<protein>
    <submittedName>
        <fullName evidence="2">Uncharacterized protein</fullName>
    </submittedName>
</protein>
<keyword evidence="1" id="KW-0812">Transmembrane</keyword>
<organism evidence="2 3">
    <name type="scientific">Aphanothece sacrum FPU1</name>
    <dbReference type="NCBI Taxonomy" id="1920663"/>
    <lineage>
        <taxon>Bacteria</taxon>
        <taxon>Bacillati</taxon>
        <taxon>Cyanobacteriota</taxon>
        <taxon>Cyanophyceae</taxon>
        <taxon>Oscillatoriophycideae</taxon>
        <taxon>Chroococcales</taxon>
        <taxon>Aphanothecaceae</taxon>
        <taxon>Aphanothece</taxon>
    </lineage>
</organism>
<evidence type="ECO:0000313" key="2">
    <source>
        <dbReference type="EMBL" id="GBF80087.1"/>
    </source>
</evidence>
<dbReference type="Proteomes" id="UP000287247">
    <property type="component" value="Unassembled WGS sequence"/>
</dbReference>
<proteinExistence type="predicted"/>
<reference evidence="3" key="1">
    <citation type="submission" date="2017-05" db="EMBL/GenBank/DDBJ databases">
        <title>Physiological properties and genetic analysis related to exopolysaccharide production of fresh-water unicellular cyanobacterium Aphanothece sacrum, Suizenji Nori, that has been cultured as a food source in Japan.</title>
        <authorList>
            <person name="Kanesaki Y."/>
            <person name="Yoshikawa S."/>
            <person name="Ohki K."/>
        </authorList>
    </citation>
    <scope>NUCLEOTIDE SEQUENCE [LARGE SCALE GENOMIC DNA]</scope>
    <source>
        <strain evidence="3">FPU1</strain>
    </source>
</reference>
<dbReference type="AlphaFoldDB" id="A0A401IFL7"/>
<evidence type="ECO:0000313" key="3">
    <source>
        <dbReference type="Proteomes" id="UP000287247"/>
    </source>
</evidence>